<dbReference type="EMBL" id="VSSQ01001555">
    <property type="protein sequence ID" value="MPM09318.1"/>
    <property type="molecule type" value="Genomic_DNA"/>
</dbReference>
<proteinExistence type="predicted"/>
<protein>
    <submittedName>
        <fullName evidence="1">Uncharacterized protein</fullName>
    </submittedName>
</protein>
<reference evidence="1" key="1">
    <citation type="submission" date="2019-08" db="EMBL/GenBank/DDBJ databases">
        <authorList>
            <person name="Kucharzyk K."/>
            <person name="Murdoch R.W."/>
            <person name="Higgins S."/>
            <person name="Loffler F."/>
        </authorList>
    </citation>
    <scope>NUCLEOTIDE SEQUENCE</scope>
</reference>
<evidence type="ECO:0000313" key="1">
    <source>
        <dbReference type="EMBL" id="MPM09318.1"/>
    </source>
</evidence>
<name>A0A644X0J1_9ZZZZ</name>
<dbReference type="AlphaFoldDB" id="A0A644X0J1"/>
<gene>
    <name evidence="1" type="ORF">SDC9_55634</name>
</gene>
<sequence>MEAAHRGAAEPGSAFDGGMNPTVFLKIPVQLLKVTGGQLAELDVPDAGNGIDIHHQLIAVLRRQADIGLGVELIPGMQPNGYRIIVRAADVQTLGFLNRLFQLFLDLSLCLAQYISDDPLTGIGVVAGSIPTLPAAVRPFANIALAIGSFLCHKINSFVMTHNTIQQSQPP</sequence>
<organism evidence="1">
    <name type="scientific">bioreactor metagenome</name>
    <dbReference type="NCBI Taxonomy" id="1076179"/>
    <lineage>
        <taxon>unclassified sequences</taxon>
        <taxon>metagenomes</taxon>
        <taxon>ecological metagenomes</taxon>
    </lineage>
</organism>
<accession>A0A644X0J1</accession>
<comment type="caution">
    <text evidence="1">The sequence shown here is derived from an EMBL/GenBank/DDBJ whole genome shotgun (WGS) entry which is preliminary data.</text>
</comment>